<dbReference type="AlphaFoldDB" id="A0AAF0CRE7"/>
<keyword evidence="1" id="KW-0472">Membrane</keyword>
<evidence type="ECO:0000313" key="2">
    <source>
        <dbReference type="EMBL" id="WED66707.1"/>
    </source>
</evidence>
<dbReference type="EMBL" id="CP119075">
    <property type="protein sequence ID" value="WED66707.1"/>
    <property type="molecule type" value="Genomic_DNA"/>
</dbReference>
<name>A0AAF0CRE7_9BACT</name>
<keyword evidence="1" id="KW-0812">Transmembrane</keyword>
<evidence type="ECO:0000256" key="1">
    <source>
        <dbReference type="SAM" id="Phobius"/>
    </source>
</evidence>
<keyword evidence="3" id="KW-1185">Reference proteome</keyword>
<sequence length="191" mass="21404">MDSLKFIAPRSAGFVDWSEAYARVEAYFYALRIQNKLLLSQLVAGILQRTAEQLEQQPDASPVTLAVEEAAARVDGWFRDVLTAAGVEPTNVRQKGRLALFLADLPARWQNEFLSPGPWPEPFLEAMKATYLTTGPDFQMARMAPASIDLGIVSTMADETWRAIDRWPFFGTVLAWSLYLAAIGIVFYLLR</sequence>
<dbReference type="KEGG" id="slom:PXH66_07575"/>
<proteinExistence type="predicted"/>
<gene>
    <name evidence="2" type="ORF">PXH66_07575</name>
</gene>
<accession>A0AAF0CRE7</accession>
<reference evidence="2" key="1">
    <citation type="submission" date="2023-03" db="EMBL/GenBank/DDBJ databases">
        <title>Lomoglobus Profundus gen. nov., sp. nov., a novel member of the phylum Verrucomicrobia, isolated from deep-marine sediment of South China Sea.</title>
        <authorList>
            <person name="Ahmad T."/>
            <person name="Ishaq S.E."/>
            <person name="Wang F."/>
        </authorList>
    </citation>
    <scope>NUCLEOTIDE SEQUENCE</scope>
    <source>
        <strain evidence="2">LMO-M01</strain>
    </source>
</reference>
<evidence type="ECO:0000313" key="3">
    <source>
        <dbReference type="Proteomes" id="UP001218638"/>
    </source>
</evidence>
<keyword evidence="1" id="KW-1133">Transmembrane helix</keyword>
<dbReference type="RefSeq" id="WP_330928869.1">
    <property type="nucleotide sequence ID" value="NZ_CP119075.1"/>
</dbReference>
<organism evidence="2 3">
    <name type="scientific">Synoicihabitans lomoniglobus</name>
    <dbReference type="NCBI Taxonomy" id="2909285"/>
    <lineage>
        <taxon>Bacteria</taxon>
        <taxon>Pseudomonadati</taxon>
        <taxon>Verrucomicrobiota</taxon>
        <taxon>Opitutia</taxon>
        <taxon>Opitutales</taxon>
        <taxon>Opitutaceae</taxon>
        <taxon>Synoicihabitans</taxon>
    </lineage>
</organism>
<protein>
    <submittedName>
        <fullName evidence="2">Uncharacterized protein</fullName>
    </submittedName>
</protein>
<dbReference type="Proteomes" id="UP001218638">
    <property type="component" value="Chromosome"/>
</dbReference>
<feature type="transmembrane region" description="Helical" evidence="1">
    <location>
        <begin position="167"/>
        <end position="190"/>
    </location>
</feature>